<comment type="caution">
    <text evidence="1">The sequence shown here is derived from an EMBL/GenBank/DDBJ whole genome shotgun (WGS) entry which is preliminary data.</text>
</comment>
<protein>
    <submittedName>
        <fullName evidence="1">Uncharacterized protein</fullName>
    </submittedName>
</protein>
<dbReference type="RefSeq" id="WP_182495378.1">
    <property type="nucleotide sequence ID" value="NZ_BAAAKT010000004.1"/>
</dbReference>
<reference evidence="1 2" key="1">
    <citation type="submission" date="2020-08" db="EMBL/GenBank/DDBJ databases">
        <title>Sequencing the genomes of 1000 actinobacteria strains.</title>
        <authorList>
            <person name="Klenk H.-P."/>
        </authorList>
    </citation>
    <scope>NUCLEOTIDE SEQUENCE [LARGE SCALE GENOMIC DNA]</scope>
    <source>
        <strain evidence="1 2">DSM 19081</strain>
    </source>
</reference>
<gene>
    <name evidence="1" type="ORF">HNR24_001299</name>
</gene>
<organism evidence="1 2">
    <name type="scientific">Nesterenkonia jeotgali</name>
    <dbReference type="NCBI Taxonomy" id="317018"/>
    <lineage>
        <taxon>Bacteria</taxon>
        <taxon>Bacillati</taxon>
        <taxon>Actinomycetota</taxon>
        <taxon>Actinomycetes</taxon>
        <taxon>Micrococcales</taxon>
        <taxon>Micrococcaceae</taxon>
        <taxon>Nesterenkonia</taxon>
    </lineage>
</organism>
<evidence type="ECO:0000313" key="1">
    <source>
        <dbReference type="EMBL" id="MBA8921366.1"/>
    </source>
</evidence>
<name>A0A839FN83_9MICC</name>
<dbReference type="AlphaFoldDB" id="A0A839FN83"/>
<proteinExistence type="predicted"/>
<dbReference type="EMBL" id="JACJIH010000001">
    <property type="protein sequence ID" value="MBA8921366.1"/>
    <property type="molecule type" value="Genomic_DNA"/>
</dbReference>
<dbReference type="Proteomes" id="UP000546252">
    <property type="component" value="Unassembled WGS sequence"/>
</dbReference>
<accession>A0A839FN83</accession>
<sequence length="57" mass="6182">MSTSHKHSRCRLCRHPARVGAYEQIDLGVPKTGVAGRGPLRPGCIEPAAEKLDVPFD</sequence>
<evidence type="ECO:0000313" key="2">
    <source>
        <dbReference type="Proteomes" id="UP000546252"/>
    </source>
</evidence>